<organism evidence="1 2">
    <name type="scientific">Dothidotthia symphoricarpi CBS 119687</name>
    <dbReference type="NCBI Taxonomy" id="1392245"/>
    <lineage>
        <taxon>Eukaryota</taxon>
        <taxon>Fungi</taxon>
        <taxon>Dikarya</taxon>
        <taxon>Ascomycota</taxon>
        <taxon>Pezizomycotina</taxon>
        <taxon>Dothideomycetes</taxon>
        <taxon>Pleosporomycetidae</taxon>
        <taxon>Pleosporales</taxon>
        <taxon>Dothidotthiaceae</taxon>
        <taxon>Dothidotthia</taxon>
    </lineage>
</organism>
<reference evidence="1" key="1">
    <citation type="journal article" date="2020" name="Stud. Mycol.">
        <title>101 Dothideomycetes genomes: a test case for predicting lifestyles and emergence of pathogens.</title>
        <authorList>
            <person name="Haridas S."/>
            <person name="Albert R."/>
            <person name="Binder M."/>
            <person name="Bloem J."/>
            <person name="Labutti K."/>
            <person name="Salamov A."/>
            <person name="Andreopoulos B."/>
            <person name="Baker S."/>
            <person name="Barry K."/>
            <person name="Bills G."/>
            <person name="Bluhm B."/>
            <person name="Cannon C."/>
            <person name="Castanera R."/>
            <person name="Culley D."/>
            <person name="Daum C."/>
            <person name="Ezra D."/>
            <person name="Gonzalez J."/>
            <person name="Henrissat B."/>
            <person name="Kuo A."/>
            <person name="Liang C."/>
            <person name="Lipzen A."/>
            <person name="Lutzoni F."/>
            <person name="Magnuson J."/>
            <person name="Mondo S."/>
            <person name="Nolan M."/>
            <person name="Ohm R."/>
            <person name="Pangilinan J."/>
            <person name="Park H.-J."/>
            <person name="Ramirez L."/>
            <person name="Alfaro M."/>
            <person name="Sun H."/>
            <person name="Tritt A."/>
            <person name="Yoshinaga Y."/>
            <person name="Zwiers L.-H."/>
            <person name="Turgeon B."/>
            <person name="Goodwin S."/>
            <person name="Spatafora J."/>
            <person name="Crous P."/>
            <person name="Grigoriev I."/>
        </authorList>
    </citation>
    <scope>NUCLEOTIDE SEQUENCE</scope>
    <source>
        <strain evidence="1">CBS 119687</strain>
    </source>
</reference>
<evidence type="ECO:0000313" key="1">
    <source>
        <dbReference type="EMBL" id="KAF2128773.1"/>
    </source>
</evidence>
<dbReference type="Proteomes" id="UP000799771">
    <property type="component" value="Unassembled WGS sequence"/>
</dbReference>
<proteinExistence type="predicted"/>
<dbReference type="AlphaFoldDB" id="A0A6A6AC21"/>
<dbReference type="GeneID" id="54408626"/>
<evidence type="ECO:0000313" key="2">
    <source>
        <dbReference type="Proteomes" id="UP000799771"/>
    </source>
</evidence>
<keyword evidence="2" id="KW-1185">Reference proteome</keyword>
<protein>
    <submittedName>
        <fullName evidence="1">Uncharacterized protein</fullName>
    </submittedName>
</protein>
<gene>
    <name evidence="1" type="ORF">P153DRAFT_367121</name>
</gene>
<accession>A0A6A6AC21</accession>
<dbReference type="RefSeq" id="XP_033523162.1">
    <property type="nucleotide sequence ID" value="XM_033668194.1"/>
</dbReference>
<sequence length="64" mass="7252">MKSNLSPVAKAPVISTNTAALLSVRFKMLSPHPPPYTPRPIVRHTLQHIKPHTNNTRARRLPMY</sequence>
<dbReference type="EMBL" id="ML977507">
    <property type="protein sequence ID" value="KAF2128773.1"/>
    <property type="molecule type" value="Genomic_DNA"/>
</dbReference>
<name>A0A6A6AC21_9PLEO</name>